<dbReference type="GO" id="GO:0004672">
    <property type="term" value="F:protein kinase activity"/>
    <property type="evidence" value="ECO:0007669"/>
    <property type="project" value="InterPro"/>
</dbReference>
<protein>
    <submittedName>
        <fullName evidence="2">Predicted kinase, aminoglycoside phosphotransferase (APT) family</fullName>
    </submittedName>
</protein>
<dbReference type="Proteomes" id="UP000184603">
    <property type="component" value="Unassembled WGS sequence"/>
</dbReference>
<sequence>MSIVDQATTVRKGEEIHAGRIGDFLKAKVSELSGDLEISQFPSGYSNLTYQLKAGNMEMVLRRPPIGAKVDKGHDMEREYKVLSALHPVFPRCPRPLAYCGDPELIGAPFFVMEKMSGIILRKDLPPDLSLPIEQARALCENLTDTLVEIHGIDMKATGLDSLGKPGGYVRRQVEGWSARYRKAKTDDAPDFEAIMAWLAENMPDDTDTPTMVHNDYKMDNLVLEPQRSEKITGILDWEMATYGDPLMDLGNSLAYWVNEHDPKEMQMIRSMPTHLPGMLTRQEIVTRYGEKTGRDVTNFAYYYCFGLFRLAVIAQQIYNRYFHGLTKNKRFATLIFAVHALEKTALRTINESKI</sequence>
<dbReference type="SUPFAM" id="SSF56112">
    <property type="entry name" value="Protein kinase-like (PK-like)"/>
    <property type="match status" value="1"/>
</dbReference>
<evidence type="ECO:0000313" key="3">
    <source>
        <dbReference type="Proteomes" id="UP000184603"/>
    </source>
</evidence>
<accession>A0A1M7Y685</accession>
<evidence type="ECO:0000259" key="1">
    <source>
        <dbReference type="Pfam" id="PF01636"/>
    </source>
</evidence>
<dbReference type="AlphaFoldDB" id="A0A1M7Y685"/>
<dbReference type="PROSITE" id="PS00108">
    <property type="entry name" value="PROTEIN_KINASE_ST"/>
    <property type="match status" value="1"/>
</dbReference>
<dbReference type="STRING" id="1121416.SAMN02745220_02157"/>
<keyword evidence="3" id="KW-1185">Reference proteome</keyword>
<keyword evidence="2" id="KW-0808">Transferase</keyword>
<dbReference type="PANTHER" id="PTHR47829">
    <property type="entry name" value="HYDROLASE, PUTATIVE (AFU_ORTHOLOGUE AFUA_1G12880)-RELATED"/>
    <property type="match status" value="1"/>
</dbReference>
<organism evidence="2 3">
    <name type="scientific">Desulfopila aestuarii DSM 18488</name>
    <dbReference type="NCBI Taxonomy" id="1121416"/>
    <lineage>
        <taxon>Bacteria</taxon>
        <taxon>Pseudomonadati</taxon>
        <taxon>Thermodesulfobacteriota</taxon>
        <taxon>Desulfobulbia</taxon>
        <taxon>Desulfobulbales</taxon>
        <taxon>Desulfocapsaceae</taxon>
        <taxon>Desulfopila</taxon>
    </lineage>
</organism>
<dbReference type="Pfam" id="PF01636">
    <property type="entry name" value="APH"/>
    <property type="match status" value="1"/>
</dbReference>
<dbReference type="InterPro" id="IPR052898">
    <property type="entry name" value="ACAD10-like"/>
</dbReference>
<gene>
    <name evidence="2" type="ORF">SAMN02745220_02157</name>
</gene>
<name>A0A1M7Y685_9BACT</name>
<evidence type="ECO:0000313" key="2">
    <source>
        <dbReference type="EMBL" id="SHO48149.1"/>
    </source>
</evidence>
<dbReference type="PANTHER" id="PTHR47829:SF1">
    <property type="entry name" value="HAD FAMILY PHOSPHATASE"/>
    <property type="match status" value="1"/>
</dbReference>
<keyword evidence="2" id="KW-0418">Kinase</keyword>
<dbReference type="InterPro" id="IPR011009">
    <property type="entry name" value="Kinase-like_dom_sf"/>
</dbReference>
<dbReference type="InterPro" id="IPR008271">
    <property type="entry name" value="Ser/Thr_kinase_AS"/>
</dbReference>
<reference evidence="2 3" key="1">
    <citation type="submission" date="2016-12" db="EMBL/GenBank/DDBJ databases">
        <authorList>
            <person name="Song W.-J."/>
            <person name="Kurnit D.M."/>
        </authorList>
    </citation>
    <scope>NUCLEOTIDE SEQUENCE [LARGE SCALE GENOMIC DNA]</scope>
    <source>
        <strain evidence="2 3">DSM 18488</strain>
    </source>
</reference>
<dbReference type="RefSeq" id="WP_073613459.1">
    <property type="nucleotide sequence ID" value="NZ_FRFE01000009.1"/>
</dbReference>
<dbReference type="Gene3D" id="3.90.1200.10">
    <property type="match status" value="1"/>
</dbReference>
<dbReference type="CDD" id="cd05154">
    <property type="entry name" value="ACAD10_11_N-like"/>
    <property type="match status" value="1"/>
</dbReference>
<dbReference type="OrthoDB" id="3806873at2"/>
<dbReference type="InterPro" id="IPR002575">
    <property type="entry name" value="Aminoglycoside_PTrfase"/>
</dbReference>
<dbReference type="EMBL" id="FRFE01000009">
    <property type="protein sequence ID" value="SHO48149.1"/>
    <property type="molecule type" value="Genomic_DNA"/>
</dbReference>
<proteinExistence type="predicted"/>
<dbReference type="Gene3D" id="3.30.200.20">
    <property type="entry name" value="Phosphorylase Kinase, domain 1"/>
    <property type="match status" value="1"/>
</dbReference>
<dbReference type="InterPro" id="IPR041726">
    <property type="entry name" value="ACAD10_11_N"/>
</dbReference>
<feature type="domain" description="Aminoglycoside phosphotransferase" evidence="1">
    <location>
        <begin position="37"/>
        <end position="267"/>
    </location>
</feature>